<feature type="transmembrane region" description="Helical" evidence="6">
    <location>
        <begin position="228"/>
        <end position="254"/>
    </location>
</feature>
<dbReference type="InterPro" id="IPR052536">
    <property type="entry name" value="ABC-4_Integral_Memb_Prot"/>
</dbReference>
<name>A0ABW8T8B7_9CLOT</name>
<evidence type="ECO:0000313" key="9">
    <source>
        <dbReference type="Proteomes" id="UP001623592"/>
    </source>
</evidence>
<keyword evidence="6" id="KW-0813">Transport</keyword>
<dbReference type="InterPro" id="IPR003838">
    <property type="entry name" value="ABC3_permease_C"/>
</dbReference>
<sequence>MTLFKLGVSNVKHNFGKYLSYFISTVFSVFMLFLFFSIYFNKQIQAFSGGKIKVNTAFKAASIIVIIFSALFIWYANSFFIKSRKKEMALYSILGMKKKEIGTLLFSENIFLGLFSIIIGLPLGIIVSRFILQLLVNMMKSDVNIKFALEPKAVIATILIFAVVFVFNSIRSSKVVYKYSLIELLSAEKECEVSHEGSKGMALISILMILIGYVIAYTKTLQGGSKMIYFGLLVLVLVVAGTYILFNNLIVILLNNLKKNKKLYYKGENLVSISQILYRIKANSNVLATIAIVSAVAITALGFTFSLYMSLEKQTALGAPYSLIYKAGNKELDSKVYAAINKHKEVKITHKSDISIIEAAGLTKKYKGPNGRDLKAPFGVKIISQSEYNEILRYSELSKSADSLKMVKKLKLNNDNDCFFIEVSATDKRGFLKGEKVKIESTEISGEDFNLNIVDSDVNGVLGYNLGRTTTVVVTDKAFKRLTNNNAYSSMLIRGYSLNDSLKSEKLVSELNKMIPGEAYFDSYFSEHASEYKLMGSYVFIGMFLGILFVLSTGSILYYKQLTEAFSDRGRYSVLRKIGTKKKETRHIISKQLALIFGMPLIISLLHSSVALAAYIIKLMGASKLVVESTFAITAVYIVVYLFYYVISVKSYTKIVSSKN</sequence>
<dbReference type="PANTHER" id="PTHR46795:SF3">
    <property type="entry name" value="ABC TRANSPORTER PERMEASE"/>
    <property type="match status" value="1"/>
</dbReference>
<dbReference type="EMBL" id="JBJIAA010000001">
    <property type="protein sequence ID" value="MFL0248796.1"/>
    <property type="molecule type" value="Genomic_DNA"/>
</dbReference>
<comment type="caution">
    <text evidence="8">The sequence shown here is derived from an EMBL/GenBank/DDBJ whole genome shotgun (WGS) entry which is preliminary data.</text>
</comment>
<keyword evidence="2 6" id="KW-1003">Cell membrane</keyword>
<dbReference type="Pfam" id="PF02687">
    <property type="entry name" value="FtsX"/>
    <property type="match status" value="1"/>
</dbReference>
<comment type="similarity">
    <text evidence="6">Belongs to the ABC-4 integral membrane protein family.</text>
</comment>
<feature type="transmembrane region" description="Helical" evidence="6">
    <location>
        <begin position="629"/>
        <end position="647"/>
    </location>
</feature>
<evidence type="ECO:0000256" key="4">
    <source>
        <dbReference type="ARBA" id="ARBA00022989"/>
    </source>
</evidence>
<dbReference type="PIRSF" id="PIRSF018968">
    <property type="entry name" value="ABC_permease_BceB"/>
    <property type="match status" value="1"/>
</dbReference>
<comment type="subcellular location">
    <subcellularLocation>
        <location evidence="1 6">Cell membrane</location>
        <topology evidence="1 6">Multi-pass membrane protein</topology>
    </subcellularLocation>
</comment>
<keyword evidence="4 6" id="KW-1133">Transmembrane helix</keyword>
<feature type="transmembrane region" description="Helical" evidence="6">
    <location>
        <begin position="21"/>
        <end position="40"/>
    </location>
</feature>
<dbReference type="Proteomes" id="UP001623592">
    <property type="component" value="Unassembled WGS sequence"/>
</dbReference>
<reference evidence="8 9" key="1">
    <citation type="submission" date="2024-11" db="EMBL/GenBank/DDBJ databases">
        <authorList>
            <person name="Heng Y.C."/>
            <person name="Lim A.C.H."/>
            <person name="Lee J.K.Y."/>
            <person name="Kittelmann S."/>
        </authorList>
    </citation>
    <scope>NUCLEOTIDE SEQUENCE [LARGE SCALE GENOMIC DNA]</scope>
    <source>
        <strain evidence="8 9">WILCCON 0114</strain>
    </source>
</reference>
<evidence type="ECO:0000256" key="5">
    <source>
        <dbReference type="ARBA" id="ARBA00023136"/>
    </source>
</evidence>
<evidence type="ECO:0000259" key="7">
    <source>
        <dbReference type="Pfam" id="PF02687"/>
    </source>
</evidence>
<evidence type="ECO:0000256" key="3">
    <source>
        <dbReference type="ARBA" id="ARBA00022692"/>
    </source>
</evidence>
<gene>
    <name evidence="8" type="ORF">ACJDT4_00055</name>
</gene>
<feature type="transmembrane region" description="Helical" evidence="6">
    <location>
        <begin position="538"/>
        <end position="559"/>
    </location>
</feature>
<dbReference type="InterPro" id="IPR027022">
    <property type="entry name" value="ABC_permease_BceB-typ"/>
</dbReference>
<evidence type="ECO:0000256" key="1">
    <source>
        <dbReference type="ARBA" id="ARBA00004651"/>
    </source>
</evidence>
<evidence type="ECO:0000313" key="8">
    <source>
        <dbReference type="EMBL" id="MFL0248796.1"/>
    </source>
</evidence>
<feature type="transmembrane region" description="Helical" evidence="6">
    <location>
        <begin position="152"/>
        <end position="170"/>
    </location>
</feature>
<evidence type="ECO:0000256" key="6">
    <source>
        <dbReference type="PIRNR" id="PIRNR018968"/>
    </source>
</evidence>
<dbReference type="RefSeq" id="WP_406785478.1">
    <property type="nucleotide sequence ID" value="NZ_JBJIAA010000001.1"/>
</dbReference>
<keyword evidence="5 6" id="KW-0472">Membrane</keyword>
<evidence type="ECO:0000256" key="2">
    <source>
        <dbReference type="ARBA" id="ARBA00022475"/>
    </source>
</evidence>
<feature type="domain" description="ABC3 transporter permease C-terminal" evidence="7">
    <location>
        <begin position="61"/>
        <end position="179"/>
    </location>
</feature>
<feature type="transmembrane region" description="Helical" evidence="6">
    <location>
        <begin position="286"/>
        <end position="309"/>
    </location>
</feature>
<proteinExistence type="inferred from homology"/>
<keyword evidence="3 6" id="KW-0812">Transmembrane</keyword>
<accession>A0ABW8T8B7</accession>
<feature type="transmembrane region" description="Helical" evidence="6">
    <location>
        <begin position="593"/>
        <end position="617"/>
    </location>
</feature>
<keyword evidence="9" id="KW-1185">Reference proteome</keyword>
<feature type="transmembrane region" description="Helical" evidence="6">
    <location>
        <begin position="60"/>
        <end position="80"/>
    </location>
</feature>
<organism evidence="8 9">
    <name type="scientific">Clostridium neuense</name>
    <dbReference type="NCBI Taxonomy" id="1728934"/>
    <lineage>
        <taxon>Bacteria</taxon>
        <taxon>Bacillati</taxon>
        <taxon>Bacillota</taxon>
        <taxon>Clostridia</taxon>
        <taxon>Eubacteriales</taxon>
        <taxon>Clostridiaceae</taxon>
        <taxon>Clostridium</taxon>
    </lineage>
</organism>
<dbReference type="PANTHER" id="PTHR46795">
    <property type="entry name" value="ABC TRANSPORTER PERMEASE-RELATED-RELATED"/>
    <property type="match status" value="1"/>
</dbReference>
<protein>
    <submittedName>
        <fullName evidence="8">FtsX-like permease family protein</fullName>
    </submittedName>
</protein>
<feature type="transmembrane region" description="Helical" evidence="6">
    <location>
        <begin position="101"/>
        <end position="132"/>
    </location>
</feature>
<feature type="transmembrane region" description="Helical" evidence="6">
    <location>
        <begin position="200"/>
        <end position="216"/>
    </location>
</feature>